<evidence type="ECO:0000313" key="4">
    <source>
        <dbReference type="EMBL" id="RZU52333.1"/>
    </source>
</evidence>
<feature type="domain" description="Ketoreductase" evidence="3">
    <location>
        <begin position="3"/>
        <end position="166"/>
    </location>
</feature>
<dbReference type="Pfam" id="PF13561">
    <property type="entry name" value="adh_short_C2"/>
    <property type="match status" value="1"/>
</dbReference>
<name>A0A4Q7ZP90_9ACTN</name>
<dbReference type="EMBL" id="SHKY01000001">
    <property type="protein sequence ID" value="RZU52333.1"/>
    <property type="molecule type" value="Genomic_DNA"/>
</dbReference>
<evidence type="ECO:0000259" key="3">
    <source>
        <dbReference type="SMART" id="SM00822"/>
    </source>
</evidence>
<accession>A0A4Q7ZP90</accession>
<comment type="caution">
    <text evidence="4">The sequence shown here is derived from an EMBL/GenBank/DDBJ whole genome shotgun (WGS) entry which is preliminary data.</text>
</comment>
<sequence>MNRVVLITGGGKGIGRATAQLFADDGYKVAVTYRESPPPAGVFGVRCDVADDGSVEEAFAAVEANLGPVEIAVMNAGVTRDELLLRMDEKDFSEVLNVNLTGAFRVAERASRSMLRARWGRLIFISSVVALYGEAGQANHAAAKAGLVGLARSLTRELGARNITANVVAPGFTATDMTAGLADEQRQHILRQVPAGRAASPEEVAAAARFLAGDAAGYISGAVVPVDGGAGMGH</sequence>
<dbReference type="PANTHER" id="PTHR42879:SF2">
    <property type="entry name" value="3-OXOACYL-[ACYL-CARRIER-PROTEIN] REDUCTASE FABG"/>
    <property type="match status" value="1"/>
</dbReference>
<dbReference type="InterPro" id="IPR050259">
    <property type="entry name" value="SDR"/>
</dbReference>
<dbReference type="Proteomes" id="UP000292564">
    <property type="component" value="Unassembled WGS sequence"/>
</dbReference>
<keyword evidence="5" id="KW-1185">Reference proteome</keyword>
<proteinExistence type="inferred from homology"/>
<organism evidence="4 5">
    <name type="scientific">Krasilnikovia cinnamomea</name>
    <dbReference type="NCBI Taxonomy" id="349313"/>
    <lineage>
        <taxon>Bacteria</taxon>
        <taxon>Bacillati</taxon>
        <taxon>Actinomycetota</taxon>
        <taxon>Actinomycetes</taxon>
        <taxon>Micromonosporales</taxon>
        <taxon>Micromonosporaceae</taxon>
        <taxon>Krasilnikovia</taxon>
    </lineage>
</organism>
<dbReference type="InterPro" id="IPR057326">
    <property type="entry name" value="KR_dom"/>
</dbReference>
<dbReference type="GO" id="GO:0016491">
    <property type="term" value="F:oxidoreductase activity"/>
    <property type="evidence" value="ECO:0007669"/>
    <property type="project" value="UniProtKB-KW"/>
</dbReference>
<dbReference type="InterPro" id="IPR036291">
    <property type="entry name" value="NAD(P)-bd_dom_sf"/>
</dbReference>
<dbReference type="PRINTS" id="PR00080">
    <property type="entry name" value="SDRFAMILY"/>
</dbReference>
<comment type="similarity">
    <text evidence="1">Belongs to the short-chain dehydrogenases/reductases (SDR) family.</text>
</comment>
<dbReference type="OrthoDB" id="9804774at2"/>
<dbReference type="RefSeq" id="WP_130510964.1">
    <property type="nucleotide sequence ID" value="NZ_SHKY01000001.1"/>
</dbReference>
<gene>
    <name evidence="4" type="ORF">EV385_4190</name>
</gene>
<dbReference type="NCBIfam" id="NF009466">
    <property type="entry name" value="PRK12826.1-2"/>
    <property type="match status" value="1"/>
</dbReference>
<dbReference type="InterPro" id="IPR002347">
    <property type="entry name" value="SDR_fam"/>
</dbReference>
<dbReference type="SMART" id="SM00822">
    <property type="entry name" value="PKS_KR"/>
    <property type="match status" value="1"/>
</dbReference>
<evidence type="ECO:0000256" key="2">
    <source>
        <dbReference type="ARBA" id="ARBA00023002"/>
    </source>
</evidence>
<dbReference type="PANTHER" id="PTHR42879">
    <property type="entry name" value="3-OXOACYL-(ACYL-CARRIER-PROTEIN) REDUCTASE"/>
    <property type="match status" value="1"/>
</dbReference>
<evidence type="ECO:0000313" key="5">
    <source>
        <dbReference type="Proteomes" id="UP000292564"/>
    </source>
</evidence>
<dbReference type="AlphaFoldDB" id="A0A4Q7ZP90"/>
<dbReference type="Gene3D" id="3.40.50.720">
    <property type="entry name" value="NAD(P)-binding Rossmann-like Domain"/>
    <property type="match status" value="1"/>
</dbReference>
<dbReference type="FunFam" id="3.40.50.720:FF:000173">
    <property type="entry name" value="3-oxoacyl-[acyl-carrier protein] reductase"/>
    <property type="match status" value="1"/>
</dbReference>
<dbReference type="PRINTS" id="PR00081">
    <property type="entry name" value="GDHRDH"/>
</dbReference>
<reference evidence="4 5" key="1">
    <citation type="submission" date="2019-02" db="EMBL/GenBank/DDBJ databases">
        <title>Sequencing the genomes of 1000 actinobacteria strains.</title>
        <authorList>
            <person name="Klenk H.-P."/>
        </authorList>
    </citation>
    <scope>NUCLEOTIDE SEQUENCE [LARGE SCALE GENOMIC DNA]</scope>
    <source>
        <strain evidence="4 5">DSM 45162</strain>
    </source>
</reference>
<keyword evidence="2" id="KW-0560">Oxidoreductase</keyword>
<protein>
    <submittedName>
        <fullName evidence="4">3-oxoacyl-[acyl-carrier-protein] reductase</fullName>
    </submittedName>
</protein>
<evidence type="ECO:0000256" key="1">
    <source>
        <dbReference type="ARBA" id="ARBA00006484"/>
    </source>
</evidence>
<dbReference type="SUPFAM" id="SSF51735">
    <property type="entry name" value="NAD(P)-binding Rossmann-fold domains"/>
    <property type="match status" value="1"/>
</dbReference>